<protein>
    <submittedName>
        <fullName evidence="2">Uncharacterized protein</fullName>
    </submittedName>
</protein>
<reference evidence="2" key="2">
    <citation type="submission" date="2023-06" db="EMBL/GenBank/DDBJ databases">
        <authorList>
            <person name="Ma L."/>
            <person name="Liu K.-W."/>
            <person name="Li Z."/>
            <person name="Hsiao Y.-Y."/>
            <person name="Qi Y."/>
            <person name="Fu T."/>
            <person name="Tang G."/>
            <person name="Zhang D."/>
            <person name="Sun W.-H."/>
            <person name="Liu D.-K."/>
            <person name="Li Y."/>
            <person name="Chen G.-Z."/>
            <person name="Liu X.-D."/>
            <person name="Liao X.-Y."/>
            <person name="Jiang Y.-T."/>
            <person name="Yu X."/>
            <person name="Hao Y."/>
            <person name="Huang J."/>
            <person name="Zhao X.-W."/>
            <person name="Ke S."/>
            <person name="Chen Y.-Y."/>
            <person name="Wu W.-L."/>
            <person name="Hsu J.-L."/>
            <person name="Lin Y.-F."/>
            <person name="Huang M.-D."/>
            <person name="Li C.-Y."/>
            <person name="Huang L."/>
            <person name="Wang Z.-W."/>
            <person name="Zhao X."/>
            <person name="Zhong W.-Y."/>
            <person name="Peng D.-H."/>
            <person name="Ahmad S."/>
            <person name="Lan S."/>
            <person name="Zhang J.-S."/>
            <person name="Tsai W.-C."/>
            <person name="Van De Peer Y."/>
            <person name="Liu Z.-J."/>
        </authorList>
    </citation>
    <scope>NUCLEOTIDE SEQUENCE</scope>
    <source>
        <strain evidence="2">CP</strain>
        <tissue evidence="2">Leaves</tissue>
    </source>
</reference>
<keyword evidence="3" id="KW-1185">Reference proteome</keyword>
<gene>
    <name evidence="2" type="ORF">QJS10_CPB22g00133</name>
</gene>
<dbReference type="Proteomes" id="UP001180020">
    <property type="component" value="Unassembled WGS sequence"/>
</dbReference>
<feature type="compositionally biased region" description="Basic and acidic residues" evidence="1">
    <location>
        <begin position="26"/>
        <end position="36"/>
    </location>
</feature>
<proteinExistence type="predicted"/>
<evidence type="ECO:0000256" key="1">
    <source>
        <dbReference type="SAM" id="MobiDB-lite"/>
    </source>
</evidence>
<evidence type="ECO:0000313" key="2">
    <source>
        <dbReference type="EMBL" id="KAK1282011.1"/>
    </source>
</evidence>
<organism evidence="2 3">
    <name type="scientific">Acorus calamus</name>
    <name type="common">Sweet flag</name>
    <dbReference type="NCBI Taxonomy" id="4465"/>
    <lineage>
        <taxon>Eukaryota</taxon>
        <taxon>Viridiplantae</taxon>
        <taxon>Streptophyta</taxon>
        <taxon>Embryophyta</taxon>
        <taxon>Tracheophyta</taxon>
        <taxon>Spermatophyta</taxon>
        <taxon>Magnoliopsida</taxon>
        <taxon>Liliopsida</taxon>
        <taxon>Acoraceae</taxon>
        <taxon>Acorus</taxon>
    </lineage>
</organism>
<dbReference type="EMBL" id="JAUJYO010000022">
    <property type="protein sequence ID" value="KAK1282011.1"/>
    <property type="molecule type" value="Genomic_DNA"/>
</dbReference>
<reference evidence="2" key="1">
    <citation type="journal article" date="2023" name="Nat. Commun.">
        <title>Diploid and tetraploid genomes of Acorus and the evolution of monocots.</title>
        <authorList>
            <person name="Ma L."/>
            <person name="Liu K.W."/>
            <person name="Li Z."/>
            <person name="Hsiao Y.Y."/>
            <person name="Qi Y."/>
            <person name="Fu T."/>
            <person name="Tang G.D."/>
            <person name="Zhang D."/>
            <person name="Sun W.H."/>
            <person name="Liu D.K."/>
            <person name="Li Y."/>
            <person name="Chen G.Z."/>
            <person name="Liu X.D."/>
            <person name="Liao X.Y."/>
            <person name="Jiang Y.T."/>
            <person name="Yu X."/>
            <person name="Hao Y."/>
            <person name="Huang J."/>
            <person name="Zhao X.W."/>
            <person name="Ke S."/>
            <person name="Chen Y.Y."/>
            <person name="Wu W.L."/>
            <person name="Hsu J.L."/>
            <person name="Lin Y.F."/>
            <person name="Huang M.D."/>
            <person name="Li C.Y."/>
            <person name="Huang L."/>
            <person name="Wang Z.W."/>
            <person name="Zhao X."/>
            <person name="Zhong W.Y."/>
            <person name="Peng D.H."/>
            <person name="Ahmad S."/>
            <person name="Lan S."/>
            <person name="Zhang J.S."/>
            <person name="Tsai W.C."/>
            <person name="Van de Peer Y."/>
            <person name="Liu Z.J."/>
        </authorList>
    </citation>
    <scope>NUCLEOTIDE SEQUENCE</scope>
    <source>
        <strain evidence="2">CP</strain>
    </source>
</reference>
<feature type="region of interest" description="Disordered" evidence="1">
    <location>
        <begin position="1"/>
        <end position="64"/>
    </location>
</feature>
<name>A0AAV9BZM2_ACOCL</name>
<evidence type="ECO:0000313" key="3">
    <source>
        <dbReference type="Proteomes" id="UP001180020"/>
    </source>
</evidence>
<accession>A0AAV9BZM2</accession>
<dbReference type="AlphaFoldDB" id="A0AAV9BZM2"/>
<sequence>MRDDSGIVDAESDPREGGVGDEEEGVEKPYEEEKPRRGGGGGSGGRDGRGCARGPQPLPFPSPS</sequence>
<comment type="caution">
    <text evidence="2">The sequence shown here is derived from an EMBL/GenBank/DDBJ whole genome shotgun (WGS) entry which is preliminary data.</text>
</comment>